<dbReference type="InterPro" id="IPR021810">
    <property type="entry name" value="T1RH-like_C"/>
</dbReference>
<dbReference type="NCBIfam" id="TIGR00348">
    <property type="entry name" value="hsdR"/>
    <property type="match status" value="1"/>
</dbReference>
<keyword evidence="13" id="KW-0347">Helicase</keyword>
<dbReference type="InterPro" id="IPR004473">
    <property type="entry name" value="Restrct_endonuc_typeI_HsdR"/>
</dbReference>
<evidence type="ECO:0000256" key="5">
    <source>
        <dbReference type="ARBA" id="ARBA00022741"/>
    </source>
</evidence>
<keyword evidence="8 11" id="KW-0378">Hydrolase</keyword>
<dbReference type="RefSeq" id="WP_188743924.1">
    <property type="nucleotide sequence ID" value="NZ_BAABFW010000029.1"/>
</dbReference>
<comment type="function">
    <text evidence="11">Subunit R is required for both nuclease and ATPase activities, but not for modification.</text>
</comment>
<name>A0A917PPK5_9MICO</name>
<keyword evidence="9 11" id="KW-0067">ATP-binding</keyword>
<dbReference type="Pfam" id="PF11867">
    <property type="entry name" value="T1RH-like_C"/>
    <property type="match status" value="1"/>
</dbReference>
<dbReference type="InterPro" id="IPR055180">
    <property type="entry name" value="HsdR_RecA-like_helicase_dom_2"/>
</dbReference>
<evidence type="ECO:0000256" key="9">
    <source>
        <dbReference type="ARBA" id="ARBA00022840"/>
    </source>
</evidence>
<evidence type="ECO:0000256" key="8">
    <source>
        <dbReference type="ARBA" id="ARBA00022801"/>
    </source>
</evidence>
<evidence type="ECO:0000256" key="10">
    <source>
        <dbReference type="ARBA" id="ARBA00023125"/>
    </source>
</evidence>
<dbReference type="GO" id="GO:0005524">
    <property type="term" value="F:ATP binding"/>
    <property type="evidence" value="ECO:0007669"/>
    <property type="project" value="UniProtKB-KW"/>
</dbReference>
<evidence type="ECO:0000313" key="13">
    <source>
        <dbReference type="EMBL" id="GGJ86944.1"/>
    </source>
</evidence>
<dbReference type="PANTHER" id="PTHR30195">
    <property type="entry name" value="TYPE I SITE-SPECIFIC DEOXYRIBONUCLEASE PROTEIN SUBUNIT M AND R"/>
    <property type="match status" value="1"/>
</dbReference>
<comment type="similarity">
    <text evidence="2 11">Belongs to the HsdR family.</text>
</comment>
<dbReference type="AlphaFoldDB" id="A0A917PPK5"/>
<evidence type="ECO:0000256" key="2">
    <source>
        <dbReference type="ARBA" id="ARBA00008598"/>
    </source>
</evidence>
<evidence type="ECO:0000256" key="11">
    <source>
        <dbReference type="RuleBase" id="RU364115"/>
    </source>
</evidence>
<dbReference type="SUPFAM" id="SSF52540">
    <property type="entry name" value="P-loop containing nucleoside triphosphate hydrolases"/>
    <property type="match status" value="2"/>
</dbReference>
<dbReference type="InterPro" id="IPR007409">
    <property type="entry name" value="Restrct_endonuc_type1_HsdR_N"/>
</dbReference>
<dbReference type="EMBL" id="BMMD01000016">
    <property type="protein sequence ID" value="GGJ86944.1"/>
    <property type="molecule type" value="Genomic_DNA"/>
</dbReference>
<evidence type="ECO:0000256" key="6">
    <source>
        <dbReference type="ARBA" id="ARBA00022747"/>
    </source>
</evidence>
<dbReference type="CDD" id="cd22332">
    <property type="entry name" value="HsdR_N"/>
    <property type="match status" value="1"/>
</dbReference>
<dbReference type="InterPro" id="IPR027417">
    <property type="entry name" value="P-loop_NTPase"/>
</dbReference>
<evidence type="ECO:0000256" key="3">
    <source>
        <dbReference type="ARBA" id="ARBA00011296"/>
    </source>
</evidence>
<keyword evidence="6 11" id="KW-0680">Restriction system</keyword>
<dbReference type="InterPro" id="IPR051268">
    <property type="entry name" value="Type-I_R_enzyme_R_subunit"/>
</dbReference>
<dbReference type="GO" id="GO:0003677">
    <property type="term" value="F:DNA binding"/>
    <property type="evidence" value="ECO:0007669"/>
    <property type="project" value="UniProtKB-KW"/>
</dbReference>
<sequence length="1061" mass="117973">MTGFSEAEWEQLALDTLAEPLLWRPAAGEAIAPGADERDSWSELLIRPRLLAAMQKLNPAVPATYLLQALAEVVALKSQDPIAENHRIHEILVGGYRLSYLDADGTEHNPTIRLVSADPDENDWLAVNQVTIRQGDRTRRFDLVLFLNGMPVSIIELKKAGTERADATSAHAQLTTYLREFPMAFRFCVFVLASDGLEAIYGTPFTPLNHFSPWNVDDDGEPVEANRQVDGETIFALEDALNGLYNHERFLQLMRDYTAFDEGDEGLVKRIAKPHQYFAVSKAVGATRQAVASNGKAGVVWHTQGSGKSMEMELYTALVMREPALKNPTVVVITDRNELNGQLYAGFDRSLLLPEKPKQIRLRRELREELTNRTTGGIYFTTLQKFGLSQAEKQAGVEHPLLSNRRNIIVVVDEAHRSHYDDLDGYARHLRDALPNATLIAFTGTPVSFDERNTRDVFGEYIDIYDLSRAVADGATVPVYFEPRLIKVRRAEELSEEEIDLAADEATIGLSDVERARLEASVAVVNAVYGAPERLEALAADLVAHWEERRERMRPFIGGPGKALIVGGTREICARLYGQIVKIRPDWHSDDLTGGRIKVVYSGTPSEKSPVIAAHVRRDSANAAIKERLRDVDDELELVIVKDMMLTGFDAPPLHTLYLDRPLKGALLMQTLARVNRTFRGKEDGLLVGYAPIAENLSAALAEYTVTDQKTKPVGRDIDEAVSLAVELVERVRGLVAGVDWRAKLAAGGPKAYLNAVSGTVAYLRDLQNLLNDPKLEGETLAARYRRYSGQLARAWALASGQSTLVNYREEIAFYEEVRVWMAKFDAAERKASGQPIPEDIQRLLGSLIAQATDAGDVVDIYEAAGMPRPSLSQLTPEFARRAQQARNPQLAIEALRDLLLEESAAVSRGNLVRERAFSARIAELMNKYTNQQLTSAEVIAELVELAREVAAEGNRGQHFSPPLNDDELAFYDAVAQNESAVEIQGESVLAEIARELVAIMRRDVRTDWTVRADVKAKLRSSIKRLLVLKGYPPDKQPEAIKLVMEQMESMAPRYSEERNA</sequence>
<keyword evidence="10 11" id="KW-0238">DNA-binding</keyword>
<gene>
    <name evidence="13" type="ORF">GCM10011372_26710</name>
</gene>
<dbReference type="InterPro" id="IPR040980">
    <property type="entry name" value="SWI2_SNF2"/>
</dbReference>
<dbReference type="Gene3D" id="3.90.1570.50">
    <property type="match status" value="1"/>
</dbReference>
<comment type="subunit">
    <text evidence="3 11">The type I restriction/modification system is composed of three polypeptides R, M and S.</text>
</comment>
<dbReference type="Proteomes" id="UP000636956">
    <property type="component" value="Unassembled WGS sequence"/>
</dbReference>
<comment type="caution">
    <text evidence="13">The sequence shown here is derived from an EMBL/GenBank/DDBJ whole genome shotgun (WGS) entry which is preliminary data.</text>
</comment>
<dbReference type="PROSITE" id="PS51192">
    <property type="entry name" value="HELICASE_ATP_BIND_1"/>
    <property type="match status" value="1"/>
</dbReference>
<dbReference type="SMART" id="SM00487">
    <property type="entry name" value="DEXDc"/>
    <property type="match status" value="1"/>
</dbReference>
<accession>A0A917PPK5</accession>
<reference evidence="13" key="1">
    <citation type="journal article" date="2014" name="Int. J. Syst. Evol. Microbiol.">
        <title>Complete genome sequence of Corynebacterium casei LMG S-19264T (=DSM 44701T), isolated from a smear-ripened cheese.</title>
        <authorList>
            <consortium name="US DOE Joint Genome Institute (JGI-PGF)"/>
            <person name="Walter F."/>
            <person name="Albersmeier A."/>
            <person name="Kalinowski J."/>
            <person name="Ruckert C."/>
        </authorList>
    </citation>
    <scope>NUCLEOTIDE SEQUENCE</scope>
    <source>
        <strain evidence="13">CGMCC 1.8984</strain>
    </source>
</reference>
<evidence type="ECO:0000256" key="1">
    <source>
        <dbReference type="ARBA" id="ARBA00000851"/>
    </source>
</evidence>
<evidence type="ECO:0000256" key="7">
    <source>
        <dbReference type="ARBA" id="ARBA00022759"/>
    </source>
</evidence>
<dbReference type="GO" id="GO:0004386">
    <property type="term" value="F:helicase activity"/>
    <property type="evidence" value="ECO:0007669"/>
    <property type="project" value="UniProtKB-KW"/>
</dbReference>
<protein>
    <recommendedName>
        <fullName evidence="11">Type I restriction enzyme endonuclease subunit</fullName>
        <shortName evidence="11">R protein</shortName>
        <ecNumber evidence="11">3.1.21.3</ecNumber>
    </recommendedName>
</protein>
<keyword evidence="5 11" id="KW-0547">Nucleotide-binding</keyword>
<dbReference type="EC" id="3.1.21.3" evidence="11"/>
<dbReference type="GO" id="GO:0009035">
    <property type="term" value="F:type I site-specific deoxyribonuclease activity"/>
    <property type="evidence" value="ECO:0007669"/>
    <property type="project" value="UniProtKB-EC"/>
</dbReference>
<evidence type="ECO:0000313" key="14">
    <source>
        <dbReference type="Proteomes" id="UP000636956"/>
    </source>
</evidence>
<evidence type="ECO:0000256" key="4">
    <source>
        <dbReference type="ARBA" id="ARBA00022722"/>
    </source>
</evidence>
<dbReference type="GO" id="GO:0009307">
    <property type="term" value="P:DNA restriction-modification system"/>
    <property type="evidence" value="ECO:0007669"/>
    <property type="project" value="UniProtKB-KW"/>
</dbReference>
<dbReference type="CDD" id="cd18800">
    <property type="entry name" value="SF2_C_EcoR124I-like"/>
    <property type="match status" value="1"/>
</dbReference>
<feature type="domain" description="Helicase ATP-binding" evidence="12">
    <location>
        <begin position="289"/>
        <end position="464"/>
    </location>
</feature>
<keyword evidence="14" id="KW-1185">Reference proteome</keyword>
<organism evidence="13 14">
    <name type="scientific">Agromyces bauzanensis</name>
    <dbReference type="NCBI Taxonomy" id="1308924"/>
    <lineage>
        <taxon>Bacteria</taxon>
        <taxon>Bacillati</taxon>
        <taxon>Actinomycetota</taxon>
        <taxon>Actinomycetes</taxon>
        <taxon>Micrococcales</taxon>
        <taxon>Microbacteriaceae</taxon>
        <taxon>Agromyces</taxon>
    </lineage>
</organism>
<dbReference type="InterPro" id="IPR014001">
    <property type="entry name" value="Helicase_ATP-bd"/>
</dbReference>
<reference evidence="13" key="2">
    <citation type="submission" date="2020-09" db="EMBL/GenBank/DDBJ databases">
        <authorList>
            <person name="Sun Q."/>
            <person name="Zhou Y."/>
        </authorList>
    </citation>
    <scope>NUCLEOTIDE SEQUENCE</scope>
    <source>
        <strain evidence="13">CGMCC 1.8984</strain>
    </source>
</reference>
<evidence type="ECO:0000259" key="12">
    <source>
        <dbReference type="PROSITE" id="PS51192"/>
    </source>
</evidence>
<dbReference type="Pfam" id="PF04313">
    <property type="entry name" value="HSDR_N"/>
    <property type="match status" value="1"/>
</dbReference>
<keyword evidence="4" id="KW-0540">Nuclease</keyword>
<dbReference type="Pfam" id="PF18766">
    <property type="entry name" value="SWI2_SNF2"/>
    <property type="match status" value="1"/>
</dbReference>
<dbReference type="Pfam" id="PF22679">
    <property type="entry name" value="T1R_D3-like"/>
    <property type="match status" value="1"/>
</dbReference>
<keyword evidence="7" id="KW-0255">Endonuclease</keyword>
<comment type="catalytic activity">
    <reaction evidence="1 11">
        <text>Endonucleolytic cleavage of DNA to give random double-stranded fragments with terminal 5'-phosphates, ATP is simultaneously hydrolyzed.</text>
        <dbReference type="EC" id="3.1.21.3"/>
    </reaction>
</comment>
<proteinExistence type="inferred from homology"/>
<dbReference type="Gene3D" id="3.40.50.300">
    <property type="entry name" value="P-loop containing nucleotide triphosphate hydrolases"/>
    <property type="match status" value="2"/>
</dbReference>
<dbReference type="PANTHER" id="PTHR30195:SF15">
    <property type="entry name" value="TYPE I RESTRICTION ENZYME HINDI ENDONUCLEASE SUBUNIT"/>
    <property type="match status" value="1"/>
</dbReference>